<dbReference type="SUPFAM" id="SSF55083">
    <property type="entry name" value="6-hydroxymethyl-7,8-dihydropterin pyrophosphokinase, HPPK"/>
    <property type="match status" value="1"/>
</dbReference>
<reference evidence="14" key="3">
    <citation type="submission" date="2024-05" db="EMBL/GenBank/DDBJ databases">
        <title>Yangia mangrovi SAOS 153D genome.</title>
        <authorList>
            <person name="Verma A."/>
            <person name="Pal Y."/>
            <person name="Sundharam S."/>
            <person name="Bisht B."/>
            <person name="Srinivasan K."/>
        </authorList>
    </citation>
    <scope>NUCLEOTIDE SEQUENCE</scope>
    <source>
        <strain evidence="14">SAOS 153D</strain>
    </source>
</reference>
<evidence type="ECO:0000313" key="16">
    <source>
        <dbReference type="Proteomes" id="UP000217448"/>
    </source>
</evidence>
<dbReference type="Proteomes" id="UP000217448">
    <property type="component" value="Unassembled WGS sequence"/>
</dbReference>
<comment type="similarity">
    <text evidence="2">Belongs to the HPPK family.</text>
</comment>
<accession>A0A2A3JQ74</accession>
<dbReference type="InterPro" id="IPR035907">
    <property type="entry name" value="Hppk_sf"/>
</dbReference>
<proteinExistence type="inferred from homology"/>
<evidence type="ECO:0000256" key="4">
    <source>
        <dbReference type="ARBA" id="ARBA00016218"/>
    </source>
</evidence>
<dbReference type="OrthoDB" id="9808041at2"/>
<evidence type="ECO:0000313" key="14">
    <source>
        <dbReference type="EMBL" id="MCT4371982.1"/>
    </source>
</evidence>
<sequence>MQKDSVRLGLRKNFLIALGANLPSEAGTPLQTLQAALAALAREGYRIEKVSRFYATPCFPAGFGPNYCNACAMVSGPADPASMLAALHRVEAQFGRERERRWGSRTLDLDLLAAGELVMPDEATQTQWREIAQEKQTAMTPPELILPHPRLQDRAFVLVPLCEIAANWRHPILRLTAQELCDALPEEAHAEVVPM</sequence>
<evidence type="ECO:0000313" key="15">
    <source>
        <dbReference type="EMBL" id="PBD17272.1"/>
    </source>
</evidence>
<dbReference type="CDD" id="cd00483">
    <property type="entry name" value="HPPK"/>
    <property type="match status" value="1"/>
</dbReference>
<dbReference type="GO" id="GO:0016301">
    <property type="term" value="F:kinase activity"/>
    <property type="evidence" value="ECO:0007669"/>
    <property type="project" value="UniProtKB-KW"/>
</dbReference>
<evidence type="ECO:0000256" key="11">
    <source>
        <dbReference type="ARBA" id="ARBA00029766"/>
    </source>
</evidence>
<dbReference type="GO" id="GO:0005524">
    <property type="term" value="F:ATP binding"/>
    <property type="evidence" value="ECO:0007669"/>
    <property type="project" value="UniProtKB-KW"/>
</dbReference>
<dbReference type="PANTHER" id="PTHR43071">
    <property type="entry name" value="2-AMINO-4-HYDROXY-6-HYDROXYMETHYLDIHYDROPTERIDINE PYROPHOSPHOKINASE"/>
    <property type="match status" value="1"/>
</dbReference>
<reference evidence="16" key="2">
    <citation type="submission" date="2023-07" db="EMBL/GenBank/DDBJ databases">
        <title>Yangia mangrovi SAOS 153D genome.</title>
        <authorList>
            <person name="Verma A."/>
            <person name="Pal Y."/>
            <person name="Sundharam S."/>
            <person name="Bisht B."/>
            <person name="Srinivasan K."/>
        </authorList>
    </citation>
    <scope>NUCLEOTIDE SEQUENCE [LARGE SCALE GENOMIC DNA]</scope>
    <source>
        <strain evidence="16">SAOS 153D</strain>
    </source>
</reference>
<comment type="function">
    <text evidence="10">Catalyzes the transfer of pyrophosphate from adenosine triphosphate (ATP) to 6-hydroxymethyl-7,8-dihydropterin, an enzymatic step in folate biosynthesis pathway.</text>
</comment>
<evidence type="ECO:0000259" key="13">
    <source>
        <dbReference type="PROSITE" id="PS00794"/>
    </source>
</evidence>
<comment type="caution">
    <text evidence="15">The sequence shown here is derived from an EMBL/GenBank/DDBJ whole genome shotgun (WGS) entry which is preliminary data.</text>
</comment>
<keyword evidence="7" id="KW-0418">Kinase</keyword>
<dbReference type="EMBL" id="NTHN01000412">
    <property type="protein sequence ID" value="PBD17272.1"/>
    <property type="molecule type" value="Genomic_DNA"/>
</dbReference>
<dbReference type="PROSITE" id="PS00794">
    <property type="entry name" value="HPPK"/>
    <property type="match status" value="1"/>
</dbReference>
<evidence type="ECO:0000256" key="9">
    <source>
        <dbReference type="ARBA" id="ARBA00022909"/>
    </source>
</evidence>
<evidence type="ECO:0000256" key="1">
    <source>
        <dbReference type="ARBA" id="ARBA00005051"/>
    </source>
</evidence>
<comment type="pathway">
    <text evidence="1">Cofactor biosynthesis; tetrahydrofolate biosynthesis; 2-amino-4-hydroxy-6-hydroxymethyl-7,8-dihydropteridine diphosphate from 7,8-dihydroneopterin triphosphate: step 4/4.</text>
</comment>
<evidence type="ECO:0000256" key="2">
    <source>
        <dbReference type="ARBA" id="ARBA00005810"/>
    </source>
</evidence>
<dbReference type="NCBIfam" id="TIGR01498">
    <property type="entry name" value="folK"/>
    <property type="match status" value="1"/>
</dbReference>
<dbReference type="UniPathway" id="UPA00077">
    <property type="reaction ID" value="UER00155"/>
</dbReference>
<evidence type="ECO:0000256" key="7">
    <source>
        <dbReference type="ARBA" id="ARBA00022777"/>
    </source>
</evidence>
<dbReference type="GO" id="GO:0046656">
    <property type="term" value="P:folic acid biosynthetic process"/>
    <property type="evidence" value="ECO:0007669"/>
    <property type="project" value="UniProtKB-KW"/>
</dbReference>
<keyword evidence="8" id="KW-0067">ATP-binding</keyword>
<evidence type="ECO:0000256" key="12">
    <source>
        <dbReference type="ARBA" id="ARBA00033413"/>
    </source>
</evidence>
<dbReference type="EMBL" id="NTHN02000035">
    <property type="protein sequence ID" value="MCT4371982.1"/>
    <property type="molecule type" value="Genomic_DNA"/>
</dbReference>
<feature type="domain" description="7,8-dihydro-6-hydroxymethylpterin-pyrophosphokinase" evidence="13">
    <location>
        <begin position="101"/>
        <end position="112"/>
    </location>
</feature>
<dbReference type="GO" id="GO:0003848">
    <property type="term" value="F:2-amino-4-hydroxy-6-hydroxymethyldihydropteridine diphosphokinase activity"/>
    <property type="evidence" value="ECO:0007669"/>
    <property type="project" value="UniProtKB-EC"/>
</dbReference>
<dbReference type="Gene3D" id="3.30.70.560">
    <property type="entry name" value="7,8-Dihydro-6-hydroxymethylpterin-pyrophosphokinase HPPK"/>
    <property type="match status" value="1"/>
</dbReference>
<dbReference type="Pfam" id="PF01288">
    <property type="entry name" value="HPPK"/>
    <property type="match status" value="1"/>
</dbReference>
<evidence type="ECO:0000256" key="10">
    <source>
        <dbReference type="ARBA" id="ARBA00029409"/>
    </source>
</evidence>
<evidence type="ECO:0000256" key="6">
    <source>
        <dbReference type="ARBA" id="ARBA00022741"/>
    </source>
</evidence>
<dbReference type="EC" id="2.7.6.3" evidence="3"/>
<keyword evidence="6" id="KW-0547">Nucleotide-binding</keyword>
<dbReference type="AlphaFoldDB" id="A0A2A3JQ74"/>
<dbReference type="InterPro" id="IPR000550">
    <property type="entry name" value="Hppk"/>
</dbReference>
<keyword evidence="16" id="KW-1185">Reference proteome</keyword>
<evidence type="ECO:0000256" key="3">
    <source>
        <dbReference type="ARBA" id="ARBA00013253"/>
    </source>
</evidence>
<evidence type="ECO:0000256" key="8">
    <source>
        <dbReference type="ARBA" id="ARBA00022840"/>
    </source>
</evidence>
<evidence type="ECO:0000256" key="5">
    <source>
        <dbReference type="ARBA" id="ARBA00022679"/>
    </source>
</evidence>
<organism evidence="15">
    <name type="scientific">Alloyangia mangrovi</name>
    <dbReference type="NCBI Taxonomy" id="1779329"/>
    <lineage>
        <taxon>Bacteria</taxon>
        <taxon>Pseudomonadati</taxon>
        <taxon>Pseudomonadota</taxon>
        <taxon>Alphaproteobacteria</taxon>
        <taxon>Rhodobacterales</taxon>
        <taxon>Roseobacteraceae</taxon>
        <taxon>Alloyangia</taxon>
    </lineage>
</organism>
<protein>
    <recommendedName>
        <fullName evidence="4">2-amino-4-hydroxy-6-hydroxymethyldihydropteridine pyrophosphokinase</fullName>
        <ecNumber evidence="3">2.7.6.3</ecNumber>
    </recommendedName>
    <alternativeName>
        <fullName evidence="11">6-hydroxymethyl-7,8-dihydropterin pyrophosphokinase</fullName>
    </alternativeName>
    <alternativeName>
        <fullName evidence="12">7,8-dihydro-6-hydroxymethylpterin-pyrophosphokinase</fullName>
    </alternativeName>
</protein>
<gene>
    <name evidence="15" type="primary">folK</name>
    <name evidence="14" type="ORF">CLG85_017305</name>
    <name evidence="15" type="ORF">CLG85_20990</name>
</gene>
<keyword evidence="5 14" id="KW-0808">Transferase</keyword>
<keyword evidence="9" id="KW-0289">Folate biosynthesis</keyword>
<name>A0A2A3JQ74_9RHOB</name>
<reference evidence="15" key="1">
    <citation type="submission" date="2017-09" db="EMBL/GenBank/DDBJ databases">
        <title>Yangia sp. SAOS 153D whole genome sequencing.</title>
        <authorList>
            <person name="Verma A."/>
            <person name="Krishnamurthi S."/>
        </authorList>
    </citation>
    <scope>NUCLEOTIDE SEQUENCE [LARGE SCALE GENOMIC DNA]</scope>
    <source>
        <strain evidence="15">SAOS 153D</strain>
    </source>
</reference>
<dbReference type="GO" id="GO:0046654">
    <property type="term" value="P:tetrahydrofolate biosynthetic process"/>
    <property type="evidence" value="ECO:0007669"/>
    <property type="project" value="UniProtKB-UniPathway"/>
</dbReference>
<dbReference type="PANTHER" id="PTHR43071:SF1">
    <property type="entry name" value="2-AMINO-4-HYDROXY-6-HYDROXYMETHYLDIHYDROPTERIDINE PYROPHOSPHOKINASE"/>
    <property type="match status" value="1"/>
</dbReference>